<keyword evidence="13" id="KW-0460">Magnesium</keyword>
<dbReference type="InterPro" id="IPR023600">
    <property type="entry name" value="Folylpolyglutamate_synth_euk"/>
</dbReference>
<dbReference type="EC" id="6.3.2.17" evidence="17"/>
<evidence type="ECO:0000256" key="7">
    <source>
        <dbReference type="ARBA" id="ARBA00022563"/>
    </source>
</evidence>
<evidence type="ECO:0000256" key="6">
    <source>
        <dbReference type="ARBA" id="ARBA00022490"/>
    </source>
</evidence>
<dbReference type="EMBL" id="PPTA01000021">
    <property type="protein sequence ID" value="TFA98253.1"/>
    <property type="molecule type" value="Genomic_DNA"/>
</dbReference>
<dbReference type="Gene3D" id="3.40.1190.10">
    <property type="entry name" value="Mur-like, catalytic domain"/>
    <property type="match status" value="1"/>
</dbReference>
<sequence length="516" mass="57281">MASSGRSYNDAIDKLNELQTPFAVIEARRKAGILPDSVLGIAKMRTYLTRIGYTPADLNRLNIVHVAGTKGKGSTCAFVDSILSQYQQRHGGPRKTGLFTSPHLMAVRERIRIDSRPISEELFAKYFFQVWDRLEESREVPEDEDTPFGSKPVYARYLTLVSWHAFLQEGVEVAVYETGIGGEYDSTNLVEKPVASGISTLGIDHVAILGDTVEKIAWHKAGIMKTGCPAFTIEQLPGAEEVLVNRAKEKNVDLKVLKIDPRLEGVKIRPNAVFQKKNATLAIALAETVLKKLGLLEEMPQDKLPQEFVDGLEECVFRGRCEVKQEKNIIWHLDGAHTADSLKMSSKWFASEITGRTGPRVMIFNQQGRIEAIDFLQPICTTLKALNTSSSAPPNEQQQQQQQQQQQDRPAFDHVVFCTNVTYAQTGYKRDFVNNTIDPAEVDKLTVQRSFAEKWSAIDPQSKVVVLPTIEDALNYAREVAAGLPEAGEEKVLVYVTGSLHLVGGALGILEETDAL</sequence>
<evidence type="ECO:0000256" key="1">
    <source>
        <dbReference type="ARBA" id="ARBA00004273"/>
    </source>
</evidence>
<evidence type="ECO:0000256" key="17">
    <source>
        <dbReference type="PIRNR" id="PIRNR038895"/>
    </source>
</evidence>
<evidence type="ECO:0000256" key="13">
    <source>
        <dbReference type="ARBA" id="ARBA00022842"/>
    </source>
</evidence>
<keyword evidence="7 17" id="KW-0554">One-carbon metabolism</keyword>
<evidence type="ECO:0000256" key="4">
    <source>
        <dbReference type="ARBA" id="ARBA00005150"/>
    </source>
</evidence>
<dbReference type="SUPFAM" id="SSF53623">
    <property type="entry name" value="MurD-like peptide ligases, catalytic domain"/>
    <property type="match status" value="1"/>
</dbReference>
<protein>
    <recommendedName>
        <fullName evidence="17">Folylpolyglutamate synthase</fullName>
        <ecNumber evidence="17">6.3.2.17</ecNumber>
    </recommendedName>
    <alternativeName>
        <fullName evidence="17">Folylpoly-gamma-glutamate synthetase</fullName>
    </alternativeName>
    <alternativeName>
        <fullName evidence="17">Tetrahydrofolylpolyglutamate synthase</fullName>
    </alternativeName>
</protein>
<comment type="pathway">
    <text evidence="4 17">Cofactor biosynthesis; tetrahydrofolylpolyglutamate biosynthesis.</text>
</comment>
<comment type="cofactor">
    <cofactor evidence="17">
        <name>a monovalent cation</name>
        <dbReference type="ChEBI" id="CHEBI:60242"/>
    </cofactor>
    <text evidence="17">A monovalent cation.</text>
</comment>
<evidence type="ECO:0000256" key="2">
    <source>
        <dbReference type="ARBA" id="ARBA00004305"/>
    </source>
</evidence>
<proteinExistence type="inferred from homology"/>
<dbReference type="Proteomes" id="UP001642720">
    <property type="component" value="Unassembled WGS sequence"/>
</dbReference>
<feature type="compositionally biased region" description="Low complexity" evidence="18">
    <location>
        <begin position="397"/>
        <end position="406"/>
    </location>
</feature>
<dbReference type="NCBIfam" id="TIGR01499">
    <property type="entry name" value="folC"/>
    <property type="match status" value="1"/>
</dbReference>
<reference evidence="19 20" key="1">
    <citation type="submission" date="2018-01" db="EMBL/GenBank/DDBJ databases">
        <title>Genome characterization of the sugarcane-associated fungus Trichoderma ghanense CCMA-1212 and their application in lignocelulose bioconversion.</title>
        <authorList>
            <person name="Steindorff A.S."/>
            <person name="Mendes T.D."/>
            <person name="Vilela E.S.D."/>
            <person name="Rodrigues D.S."/>
            <person name="Formighieri E.F."/>
            <person name="Melo I.S."/>
            <person name="Favaro L.C.L."/>
        </authorList>
    </citation>
    <scope>NUCLEOTIDE SEQUENCE [LARGE SCALE GENOMIC DNA]</scope>
    <source>
        <strain evidence="19 20">CCMA-1212</strain>
    </source>
</reference>
<evidence type="ECO:0000256" key="12">
    <source>
        <dbReference type="ARBA" id="ARBA00022840"/>
    </source>
</evidence>
<evidence type="ECO:0000256" key="9">
    <source>
        <dbReference type="ARBA" id="ARBA00022723"/>
    </source>
</evidence>
<comment type="catalytic activity">
    <reaction evidence="16 17">
        <text>(6S)-5,6,7,8-tetrahydrofolyl-(gamma-L-Glu)(n) + L-glutamate + ATP = (6S)-5,6,7,8-tetrahydrofolyl-(gamma-L-Glu)(n+1) + ADP + phosphate + H(+)</text>
        <dbReference type="Rhea" id="RHEA:10580"/>
        <dbReference type="Rhea" id="RHEA-COMP:14738"/>
        <dbReference type="Rhea" id="RHEA-COMP:14740"/>
        <dbReference type="ChEBI" id="CHEBI:15378"/>
        <dbReference type="ChEBI" id="CHEBI:29985"/>
        <dbReference type="ChEBI" id="CHEBI:30616"/>
        <dbReference type="ChEBI" id="CHEBI:43474"/>
        <dbReference type="ChEBI" id="CHEBI:141005"/>
        <dbReference type="ChEBI" id="CHEBI:456216"/>
        <dbReference type="EC" id="6.3.2.17"/>
    </reaction>
</comment>
<feature type="compositionally biased region" description="Polar residues" evidence="18">
    <location>
        <begin position="386"/>
        <end position="396"/>
    </location>
</feature>
<evidence type="ECO:0000256" key="5">
    <source>
        <dbReference type="ARBA" id="ARBA00008276"/>
    </source>
</evidence>
<evidence type="ECO:0000313" key="19">
    <source>
        <dbReference type="EMBL" id="TFA98253.1"/>
    </source>
</evidence>
<keyword evidence="10" id="KW-0547">Nucleotide-binding</keyword>
<name>A0ABY2GQQ6_9HYPO</name>
<keyword evidence="6" id="KW-0963">Cytoplasm</keyword>
<keyword evidence="20" id="KW-1185">Reference proteome</keyword>
<evidence type="ECO:0000256" key="16">
    <source>
        <dbReference type="ARBA" id="ARBA00047493"/>
    </source>
</evidence>
<dbReference type="InterPro" id="IPR001645">
    <property type="entry name" value="Folylpolyglutamate_synth"/>
</dbReference>
<dbReference type="PIRSF" id="PIRSF038895">
    <property type="entry name" value="FPGS"/>
    <property type="match status" value="1"/>
</dbReference>
<evidence type="ECO:0000256" key="15">
    <source>
        <dbReference type="ARBA" id="ARBA00023136"/>
    </source>
</evidence>
<dbReference type="InterPro" id="IPR036565">
    <property type="entry name" value="Mur-like_cat_sf"/>
</dbReference>
<comment type="caution">
    <text evidence="19">The sequence shown here is derived from an EMBL/GenBank/DDBJ whole genome shotgun (WGS) entry which is preliminary data.</text>
</comment>
<feature type="region of interest" description="Disordered" evidence="18">
    <location>
        <begin position="386"/>
        <end position="406"/>
    </location>
</feature>
<keyword evidence="8 17" id="KW-0436">Ligase</keyword>
<dbReference type="InterPro" id="IPR018109">
    <property type="entry name" value="Folylpolyglutamate_synth_CS"/>
</dbReference>
<dbReference type="Gene3D" id="3.90.190.20">
    <property type="entry name" value="Mur ligase, C-terminal domain"/>
    <property type="match status" value="1"/>
</dbReference>
<evidence type="ECO:0000256" key="11">
    <source>
        <dbReference type="ARBA" id="ARBA00022792"/>
    </source>
</evidence>
<comment type="subcellular location">
    <subcellularLocation>
        <location evidence="3">Cytoplasm</location>
    </subcellularLocation>
    <subcellularLocation>
        <location evidence="1">Mitochondrion inner membrane</location>
    </subcellularLocation>
    <subcellularLocation>
        <location evidence="2">Mitochondrion matrix</location>
    </subcellularLocation>
</comment>
<evidence type="ECO:0000256" key="14">
    <source>
        <dbReference type="ARBA" id="ARBA00023128"/>
    </source>
</evidence>
<organism evidence="19 20">
    <name type="scientific">Trichoderma ghanense</name>
    <dbReference type="NCBI Taxonomy" id="65468"/>
    <lineage>
        <taxon>Eukaryota</taxon>
        <taxon>Fungi</taxon>
        <taxon>Dikarya</taxon>
        <taxon>Ascomycota</taxon>
        <taxon>Pezizomycotina</taxon>
        <taxon>Sordariomycetes</taxon>
        <taxon>Hypocreomycetidae</taxon>
        <taxon>Hypocreales</taxon>
        <taxon>Hypocreaceae</taxon>
        <taxon>Trichoderma</taxon>
    </lineage>
</organism>
<evidence type="ECO:0000256" key="8">
    <source>
        <dbReference type="ARBA" id="ARBA00022598"/>
    </source>
</evidence>
<dbReference type="PROSITE" id="PS01012">
    <property type="entry name" value="FOLYLPOLYGLU_SYNT_2"/>
    <property type="match status" value="1"/>
</dbReference>
<keyword evidence="14" id="KW-0496">Mitochondrion</keyword>
<dbReference type="PANTHER" id="PTHR11136">
    <property type="entry name" value="FOLYLPOLYGLUTAMATE SYNTHASE-RELATED"/>
    <property type="match status" value="1"/>
</dbReference>
<keyword evidence="12" id="KW-0067">ATP-binding</keyword>
<evidence type="ECO:0000313" key="20">
    <source>
        <dbReference type="Proteomes" id="UP001642720"/>
    </source>
</evidence>
<evidence type="ECO:0000256" key="10">
    <source>
        <dbReference type="ARBA" id="ARBA00022741"/>
    </source>
</evidence>
<dbReference type="SUPFAM" id="SSF53244">
    <property type="entry name" value="MurD-like peptide ligases, peptide-binding domain"/>
    <property type="match status" value="1"/>
</dbReference>
<dbReference type="PROSITE" id="PS01011">
    <property type="entry name" value="FOLYLPOLYGLU_SYNT_1"/>
    <property type="match status" value="1"/>
</dbReference>
<comment type="similarity">
    <text evidence="5 17">Belongs to the folylpolyglutamate synthase family.</text>
</comment>
<dbReference type="InterPro" id="IPR036615">
    <property type="entry name" value="Mur_ligase_C_dom_sf"/>
</dbReference>
<accession>A0ABY2GQQ6</accession>
<keyword evidence="11" id="KW-0999">Mitochondrion inner membrane</keyword>
<dbReference type="PANTHER" id="PTHR11136:SF5">
    <property type="entry name" value="FOLYLPOLYGLUTAMATE SYNTHASE, MITOCHONDRIAL"/>
    <property type="match status" value="1"/>
</dbReference>
<evidence type="ECO:0000256" key="18">
    <source>
        <dbReference type="SAM" id="MobiDB-lite"/>
    </source>
</evidence>
<keyword evidence="15" id="KW-0472">Membrane</keyword>
<dbReference type="GeneID" id="300581435"/>
<evidence type="ECO:0000256" key="3">
    <source>
        <dbReference type="ARBA" id="ARBA00004496"/>
    </source>
</evidence>
<comment type="function">
    <text evidence="17">Catalyzes conversion of folates to polyglutamate derivatives allowing concentration of folate compounds in the cell and the intracellular retention of these cofactors, which are important substrates for most of the folate-dependent enzymes that are involved in one-carbon transfer reactions involved in purine, pyrimidine and amino acid synthesis.</text>
</comment>
<dbReference type="RefSeq" id="XP_073554455.1">
    <property type="nucleotide sequence ID" value="XM_073706985.1"/>
</dbReference>
<keyword evidence="9" id="KW-0479">Metal-binding</keyword>
<gene>
    <name evidence="19" type="ORF">CCMA1212_009922</name>
</gene>